<dbReference type="Proteomes" id="UP000199345">
    <property type="component" value="Unassembled WGS sequence"/>
</dbReference>
<protein>
    <submittedName>
        <fullName evidence="1">TGF-beta propeptide</fullName>
    </submittedName>
</protein>
<proteinExistence type="predicted"/>
<name>A0A1I0FEC5_9PROT</name>
<dbReference type="AlphaFoldDB" id="A0A1I0FEC5"/>
<reference evidence="2" key="1">
    <citation type="submission" date="2016-10" db="EMBL/GenBank/DDBJ databases">
        <authorList>
            <person name="Varghese N."/>
            <person name="Submissions S."/>
        </authorList>
    </citation>
    <scope>NUCLEOTIDE SEQUENCE [LARGE SCALE GENOMIC DNA]</scope>
    <source>
        <strain evidence="2">Nm71</strain>
    </source>
</reference>
<dbReference type="Gene3D" id="2.60.120.970">
    <property type="match status" value="1"/>
</dbReference>
<evidence type="ECO:0000313" key="1">
    <source>
        <dbReference type="EMBL" id="SET56632.1"/>
    </source>
</evidence>
<dbReference type="OrthoDB" id="1432909at2"/>
<gene>
    <name evidence="1" type="ORF">SAMN05216326_13724</name>
</gene>
<dbReference type="PROSITE" id="PS51257">
    <property type="entry name" value="PROKAR_LIPOPROTEIN"/>
    <property type="match status" value="1"/>
</dbReference>
<keyword evidence="2" id="KW-1185">Reference proteome</keyword>
<sequence length="266" mass="29868">MQRLKPCLLSYYVLIFLLITLVYGCANLRPLNEQTLTLEAEKTASIFIENHHDTFGICSPFHLDRRGTRLYLWDEFVRQHDSTRPDFDINNLAGYEVAVTRGQSCHLRIFETYQTAVKFDLSVFPPGAAVLFAELNVYGDFGPFDPPRSRGSREQCAVMLLGQAIESWDAGIYRAGLPSGARLPISSTPSRPDSGPFDTSRSSWWQLDVTNTVSEWVRGVRSNYGFVITPDNARVLGFYNATDEGGYFCDLGISRFELVVTLAVPS</sequence>
<dbReference type="NCBIfam" id="NF033679">
    <property type="entry name" value="DNRLRE_dom"/>
    <property type="match status" value="1"/>
</dbReference>
<organism evidence="1 2">
    <name type="scientific">Nitrosomonas marina</name>
    <dbReference type="NCBI Taxonomy" id="917"/>
    <lineage>
        <taxon>Bacteria</taxon>
        <taxon>Pseudomonadati</taxon>
        <taxon>Pseudomonadota</taxon>
        <taxon>Betaproteobacteria</taxon>
        <taxon>Nitrosomonadales</taxon>
        <taxon>Nitrosomonadaceae</taxon>
        <taxon>Nitrosomonas</taxon>
    </lineage>
</organism>
<dbReference type="EMBL" id="FOIA01000037">
    <property type="protein sequence ID" value="SET56632.1"/>
    <property type="molecule type" value="Genomic_DNA"/>
</dbReference>
<evidence type="ECO:0000313" key="2">
    <source>
        <dbReference type="Proteomes" id="UP000199345"/>
    </source>
</evidence>
<accession>A0A1I0FEC5</accession>
<dbReference type="RefSeq" id="WP_090661258.1">
    <property type="nucleotide sequence ID" value="NZ_FOIA01000037.1"/>
</dbReference>